<feature type="transmembrane region" description="Helical" evidence="1">
    <location>
        <begin position="30"/>
        <end position="52"/>
    </location>
</feature>
<protein>
    <submittedName>
        <fullName evidence="3">Glycerophosphoryl diester phosphodiesterase</fullName>
    </submittedName>
</protein>
<dbReference type="OrthoDB" id="9795622at2"/>
<feature type="transmembrane region" description="Helical" evidence="1">
    <location>
        <begin position="72"/>
        <end position="96"/>
    </location>
</feature>
<keyword evidence="1" id="KW-0812">Transmembrane</keyword>
<name>A0A1M7EVI5_9GAMM</name>
<evidence type="ECO:0000313" key="3">
    <source>
        <dbReference type="EMBL" id="SHL95636.1"/>
    </source>
</evidence>
<dbReference type="InterPro" id="IPR030395">
    <property type="entry name" value="GP_PDE_dom"/>
</dbReference>
<dbReference type="STRING" id="29571.SAMN05878437_0465"/>
<dbReference type="PROSITE" id="PS51704">
    <property type="entry name" value="GP_PDE"/>
    <property type="match status" value="1"/>
</dbReference>
<feature type="transmembrane region" description="Helical" evidence="1">
    <location>
        <begin position="131"/>
        <end position="156"/>
    </location>
</feature>
<dbReference type="InterPro" id="IPR017946">
    <property type="entry name" value="PLC-like_Pdiesterase_TIM-brl"/>
</dbReference>
<evidence type="ECO:0000313" key="4">
    <source>
        <dbReference type="Proteomes" id="UP000190911"/>
    </source>
</evidence>
<dbReference type="PROSITE" id="PS50007">
    <property type="entry name" value="PIPLC_X_DOMAIN"/>
    <property type="match status" value="1"/>
</dbReference>
<dbReference type="PANTHER" id="PTHR46211:SF1">
    <property type="entry name" value="GLYCEROPHOSPHODIESTER PHOSPHODIESTERASE, CYTOPLASMIC"/>
    <property type="match status" value="1"/>
</dbReference>
<keyword evidence="1" id="KW-0472">Membrane</keyword>
<gene>
    <name evidence="3" type="ORF">SAMN05878437_0465</name>
</gene>
<feature type="transmembrane region" description="Helical" evidence="1">
    <location>
        <begin position="280"/>
        <end position="308"/>
    </location>
</feature>
<evidence type="ECO:0000256" key="1">
    <source>
        <dbReference type="SAM" id="Phobius"/>
    </source>
</evidence>
<dbReference type="AlphaFoldDB" id="A0A1M7EVI5"/>
<reference evidence="3 4" key="1">
    <citation type="submission" date="2016-11" db="EMBL/GenBank/DDBJ databases">
        <authorList>
            <person name="Jaros S."/>
            <person name="Januszkiewicz K."/>
            <person name="Wedrychowicz H."/>
        </authorList>
    </citation>
    <scope>NUCLEOTIDE SEQUENCE [LARGE SCALE GENOMIC DNA]</scope>
    <source>
        <strain evidence="3 4">ACAM 12</strain>
    </source>
</reference>
<feature type="transmembrane region" description="Helical" evidence="1">
    <location>
        <begin position="329"/>
        <end position="349"/>
    </location>
</feature>
<feature type="domain" description="GP-PDE" evidence="2">
    <location>
        <begin position="358"/>
        <end position="614"/>
    </location>
</feature>
<dbReference type="InterPro" id="IPR018476">
    <property type="entry name" value="GlyceroP-diester-Pdiesterase_M"/>
</dbReference>
<dbReference type="Pfam" id="PF03009">
    <property type="entry name" value="GDPD"/>
    <property type="match status" value="1"/>
</dbReference>
<sequence length="636" mass="70087">MPPHVTPHLQPLRQLGASLLRTFRERLRTLIAFHLLFTLLASTLVLPGIAWATRALFARLGSAVVTADELVALLFTPVGLVSVLAAQGLAFCILYWQQAGMLHVATSRHDQSHYRLTLWALWSSTRRLPALAGLVVLQVGSHLLLLAPFMAGIAWLYDLWLGGLDTYYLQKVRPPVLWYFIACALPLLLGWAWLAGRLYLRWLLALPLVALEHEAPHRALARSVALTRGWHRSIGAAVMLVLVGIIALPILATLAFDALFTPLLAWLPERYSVLLPAMLAYLTGYVLLTLALTFTGIALNALLSACLYMQLAHRQQRPTAPPGARAGRLGWAVELGVIALAALQAGWILNSFELEDDVAIIAHRGSSKRAPENTLSAFKRAIQDGADAIELDVRLSADSQVMIYHDRSLARLTGDPRDISDLTREELSHFDIGSWFGHAFRDERIPSLSQALETTRGKAGLMIELKPAPGNERALATSVIAELNAETDARYACWAEVSAPASAYPRCGYPDAWPEMRIASMSPSLVSTVEKLAPSLRTTLLAQLVLPGTIDRRGFDALGLRHNRITENEMRLAATYGYEVHAWTVNGRKRMATLLDMSVDAIITDYPDRLAALLAERSELSDGGLLLIKLHSWLRQ</sequence>
<keyword evidence="4" id="KW-1185">Reference proteome</keyword>
<evidence type="ECO:0000259" key="2">
    <source>
        <dbReference type="PROSITE" id="PS51704"/>
    </source>
</evidence>
<dbReference type="EMBL" id="LT670847">
    <property type="protein sequence ID" value="SHL95636.1"/>
    <property type="molecule type" value="Genomic_DNA"/>
</dbReference>
<dbReference type="RefSeq" id="WP_079550967.1">
    <property type="nucleotide sequence ID" value="NZ_LT670847.1"/>
</dbReference>
<keyword evidence="1" id="KW-1133">Transmembrane helix</keyword>
<feature type="transmembrane region" description="Helical" evidence="1">
    <location>
        <begin position="176"/>
        <end position="194"/>
    </location>
</feature>
<feature type="transmembrane region" description="Helical" evidence="1">
    <location>
        <begin position="236"/>
        <end position="260"/>
    </location>
</feature>
<dbReference type="Gene3D" id="3.20.20.190">
    <property type="entry name" value="Phosphatidylinositol (PI) phosphodiesterase"/>
    <property type="match status" value="1"/>
</dbReference>
<proteinExistence type="predicted"/>
<dbReference type="InParanoid" id="A0A1M7EVI5"/>
<organism evidence="3 4">
    <name type="scientific">Vreelandella subglaciescola</name>
    <dbReference type="NCBI Taxonomy" id="29571"/>
    <lineage>
        <taxon>Bacteria</taxon>
        <taxon>Pseudomonadati</taxon>
        <taxon>Pseudomonadota</taxon>
        <taxon>Gammaproteobacteria</taxon>
        <taxon>Oceanospirillales</taxon>
        <taxon>Halomonadaceae</taxon>
        <taxon>Vreelandella</taxon>
    </lineage>
</organism>
<accession>A0A1M7EVI5</accession>
<dbReference type="Pfam" id="PF10110">
    <property type="entry name" value="GPDPase_memb"/>
    <property type="match status" value="1"/>
</dbReference>
<dbReference type="GO" id="GO:0008081">
    <property type="term" value="F:phosphoric diester hydrolase activity"/>
    <property type="evidence" value="ECO:0007669"/>
    <property type="project" value="InterPro"/>
</dbReference>
<dbReference type="GO" id="GO:0006629">
    <property type="term" value="P:lipid metabolic process"/>
    <property type="evidence" value="ECO:0007669"/>
    <property type="project" value="InterPro"/>
</dbReference>
<dbReference type="Proteomes" id="UP000190911">
    <property type="component" value="Chromosome I"/>
</dbReference>
<dbReference type="PANTHER" id="PTHR46211">
    <property type="entry name" value="GLYCEROPHOSPHORYL DIESTER PHOSPHODIESTERASE"/>
    <property type="match status" value="1"/>
</dbReference>
<dbReference type="SUPFAM" id="SSF51695">
    <property type="entry name" value="PLC-like phosphodiesterases"/>
    <property type="match status" value="1"/>
</dbReference>